<feature type="region of interest" description="Disordered" evidence="4">
    <location>
        <begin position="152"/>
        <end position="189"/>
    </location>
</feature>
<evidence type="ECO:0000256" key="4">
    <source>
        <dbReference type="SAM" id="MobiDB-lite"/>
    </source>
</evidence>
<gene>
    <name evidence="5" type="ORF">JFN87_31025</name>
</gene>
<keyword evidence="6" id="KW-1185">Reference proteome</keyword>
<keyword evidence="1" id="KW-0304">Gas vesicle</keyword>
<dbReference type="PANTHER" id="PTHR36852">
    <property type="entry name" value="PROTEIN GVPL 2"/>
    <property type="match status" value="1"/>
</dbReference>
<evidence type="ECO:0000256" key="1">
    <source>
        <dbReference type="ARBA" id="ARBA00022987"/>
    </source>
</evidence>
<dbReference type="EMBL" id="JAGIQL010000243">
    <property type="protein sequence ID" value="MBP0461856.1"/>
    <property type="molecule type" value="Genomic_DNA"/>
</dbReference>
<reference evidence="5" key="1">
    <citation type="submission" date="2021-03" db="EMBL/GenBank/DDBJ databases">
        <title>Whole genome sequence of Streptomyces bomunensis MMS17-BM035.</title>
        <authorList>
            <person name="Lee J.H."/>
        </authorList>
    </citation>
    <scope>NUCLEOTIDE SEQUENCE</scope>
    <source>
        <strain evidence="5">MMS17-BM035</strain>
    </source>
</reference>
<dbReference type="GO" id="GO:0031411">
    <property type="term" value="C:gas vesicle"/>
    <property type="evidence" value="ECO:0007669"/>
    <property type="project" value="UniProtKB-SubCell"/>
</dbReference>
<sequence>MSATPTHTPTPASGADTVSYLYAVCRADAPEPAGGQPPAGAGGRLRLVREGGLAGVVASVPADEFGTRGLEARLNDLDQLEALARAHNAVVDAAHARATVLPMRLATVYLDDARVAEVLRAGAEDFGQLLDWLDGHEELGVKVYAVAPAKPQEAPAAGTPEAEGATSPGRAYLRRRQAQRSSHRDAYRAAGEVAARLPEAVSAL</sequence>
<comment type="similarity">
    <text evidence="3">Belongs to the gas vesicle GvpF/GvpL family.</text>
</comment>
<proteinExistence type="inferred from homology"/>
<protein>
    <submittedName>
        <fullName evidence="5">GvpL/GvpF family gas vesicle protein</fullName>
    </submittedName>
</protein>
<comment type="subcellular location">
    <subcellularLocation>
        <location evidence="2">Gas vesicle</location>
    </subcellularLocation>
</comment>
<comment type="caution">
    <text evidence="5">The sequence shown here is derived from an EMBL/GenBank/DDBJ whole genome shotgun (WGS) entry which is preliminary data.</text>
</comment>
<evidence type="ECO:0000256" key="2">
    <source>
        <dbReference type="ARBA" id="ARBA00035108"/>
    </source>
</evidence>
<feature type="compositionally biased region" description="Low complexity" evidence="4">
    <location>
        <begin position="153"/>
        <end position="166"/>
    </location>
</feature>
<dbReference type="Pfam" id="PF06386">
    <property type="entry name" value="GvpL_GvpF"/>
    <property type="match status" value="1"/>
</dbReference>
<accession>A0A940RYY8</accession>
<dbReference type="InterPro" id="IPR009430">
    <property type="entry name" value="GvpL/GvpF"/>
</dbReference>
<dbReference type="AlphaFoldDB" id="A0A940RYY8"/>
<dbReference type="PANTHER" id="PTHR36852:SF1">
    <property type="entry name" value="PROTEIN GVPL 2"/>
    <property type="match status" value="1"/>
</dbReference>
<organism evidence="5 6">
    <name type="scientific">Streptomyces montanisoli</name>
    <dbReference type="NCBI Taxonomy" id="2798581"/>
    <lineage>
        <taxon>Bacteria</taxon>
        <taxon>Bacillati</taxon>
        <taxon>Actinomycetota</taxon>
        <taxon>Actinomycetes</taxon>
        <taxon>Kitasatosporales</taxon>
        <taxon>Streptomycetaceae</taxon>
        <taxon>Streptomyces</taxon>
    </lineage>
</organism>
<dbReference type="Proteomes" id="UP000670475">
    <property type="component" value="Unassembled WGS sequence"/>
</dbReference>
<dbReference type="GO" id="GO:0031412">
    <property type="term" value="P:gas vesicle organization"/>
    <property type="evidence" value="ECO:0007669"/>
    <property type="project" value="InterPro"/>
</dbReference>
<evidence type="ECO:0000313" key="5">
    <source>
        <dbReference type="EMBL" id="MBP0461856.1"/>
    </source>
</evidence>
<evidence type="ECO:0000256" key="3">
    <source>
        <dbReference type="ARBA" id="ARBA00035643"/>
    </source>
</evidence>
<evidence type="ECO:0000313" key="6">
    <source>
        <dbReference type="Proteomes" id="UP000670475"/>
    </source>
</evidence>
<name>A0A940RYY8_9ACTN</name>
<feature type="non-terminal residue" evidence="5">
    <location>
        <position position="204"/>
    </location>
</feature>
<dbReference type="RefSeq" id="WP_209345533.1">
    <property type="nucleotide sequence ID" value="NZ_JAGIQL010000243.1"/>
</dbReference>